<feature type="region of interest" description="Disordered" evidence="1">
    <location>
        <begin position="1"/>
        <end position="32"/>
    </location>
</feature>
<dbReference type="RefSeq" id="XP_011309201.1">
    <property type="nucleotide sequence ID" value="XM_011310899.1"/>
</dbReference>
<dbReference type="OrthoDB" id="7712493at2759"/>
<protein>
    <submittedName>
        <fullName evidence="3">Uncharacterized protein</fullName>
    </submittedName>
</protein>
<evidence type="ECO:0000256" key="1">
    <source>
        <dbReference type="SAM" id="MobiDB-lite"/>
    </source>
</evidence>
<organism evidence="2 3">
    <name type="scientific">Fopius arisanus</name>
    <dbReference type="NCBI Taxonomy" id="64838"/>
    <lineage>
        <taxon>Eukaryota</taxon>
        <taxon>Metazoa</taxon>
        <taxon>Ecdysozoa</taxon>
        <taxon>Arthropoda</taxon>
        <taxon>Hexapoda</taxon>
        <taxon>Insecta</taxon>
        <taxon>Pterygota</taxon>
        <taxon>Neoptera</taxon>
        <taxon>Endopterygota</taxon>
        <taxon>Hymenoptera</taxon>
        <taxon>Apocrita</taxon>
        <taxon>Ichneumonoidea</taxon>
        <taxon>Braconidae</taxon>
        <taxon>Opiinae</taxon>
        <taxon>Fopius</taxon>
    </lineage>
</organism>
<gene>
    <name evidence="3" type="primary">LOC105270154</name>
</gene>
<evidence type="ECO:0000313" key="3">
    <source>
        <dbReference type="RefSeq" id="XP_011309201.1"/>
    </source>
</evidence>
<dbReference type="InterPro" id="IPR012340">
    <property type="entry name" value="NA-bd_OB-fold"/>
</dbReference>
<name>A0A9R1THQ1_9HYME</name>
<dbReference type="SUPFAM" id="SSF50249">
    <property type="entry name" value="Nucleic acid-binding proteins"/>
    <property type="match status" value="1"/>
</dbReference>
<feature type="compositionally biased region" description="Polar residues" evidence="1">
    <location>
        <begin position="7"/>
        <end position="18"/>
    </location>
</feature>
<dbReference type="KEGG" id="fas:105270154"/>
<keyword evidence="2" id="KW-1185">Reference proteome</keyword>
<dbReference type="Proteomes" id="UP000694866">
    <property type="component" value="Unplaced"/>
</dbReference>
<dbReference type="GeneID" id="105270154"/>
<accession>A0A9R1THQ1</accession>
<dbReference type="Gene3D" id="2.40.50.140">
    <property type="entry name" value="Nucleic acid-binding proteins"/>
    <property type="match status" value="1"/>
</dbReference>
<sequence>MAESSEKSNTSNSQNSEGDNPKPKVWGENIDDHCPVYESGQSVDNKAEKRSSDSTCQLKGVTIKDLVKEQICPIIEVEVSSVHPMGLLKTSAGRDYLPFTVVDATGSMMVMAWAAIAAPLSEVLQIGQTIRIIKGNVQKAPERDACRTEPVYRIALGAQSRVEILLENGETCIVNPIFSQNSVPIKYEKGDDPPMKKISMTPKNESKISDLTYPHTFQSIKLHVKSMITDGVALTAKGFKYVTFVGTDETGDISCVFFEPHSYAIGPSIREGVYLQIERGIVEALEEAFQIHCKNNHQIKVLRKGNVKILEEKKDEPVEPVDRAMKVADLKAPQICKYIELKVKSLVTKNISLGCRGKRYHIFIGEDSTGEIGCTIFEPHGSIKCANALKVGSQLALKDALVISKDARIPIDCDNDFEIIMDGSSAVTQLDITTEKMEDDCSATRLENFNELQDQAVGSLVDVIGVIGKSKDDGKSRHSPGYFLTLLDESTFEIPLFFENEIYVDSSWTVGTIIEVTGALVGRGEDEQMQLVFLPERSTISIFQSEQ</sequence>
<dbReference type="AlphaFoldDB" id="A0A9R1THQ1"/>
<reference evidence="3" key="1">
    <citation type="submission" date="2025-08" db="UniProtKB">
        <authorList>
            <consortium name="RefSeq"/>
        </authorList>
    </citation>
    <scope>IDENTIFICATION</scope>
</reference>
<evidence type="ECO:0000313" key="2">
    <source>
        <dbReference type="Proteomes" id="UP000694866"/>
    </source>
</evidence>
<proteinExistence type="predicted"/>